<evidence type="ECO:0000313" key="3">
    <source>
        <dbReference type="EMBL" id="SHN18436.1"/>
    </source>
</evidence>
<evidence type="ECO:0000256" key="1">
    <source>
        <dbReference type="SAM" id="Coils"/>
    </source>
</evidence>
<name>A0A1M7PMB3_9HYPH</name>
<proteinExistence type="predicted"/>
<dbReference type="RefSeq" id="WP_073015631.1">
    <property type="nucleotide sequence ID" value="NZ_FRBW01000009.1"/>
</dbReference>
<dbReference type="Proteomes" id="UP000186002">
    <property type="component" value="Unassembled WGS sequence"/>
</dbReference>
<reference evidence="3 4" key="1">
    <citation type="submission" date="2016-11" db="EMBL/GenBank/DDBJ databases">
        <authorList>
            <person name="Jaros S."/>
            <person name="Januszkiewicz K."/>
            <person name="Wedrychowicz H."/>
        </authorList>
    </citation>
    <scope>NUCLEOTIDE SEQUENCE [LARGE SCALE GENOMIC DNA]</scope>
    <source>
        <strain evidence="3 4">DSM 22153</strain>
    </source>
</reference>
<gene>
    <name evidence="3" type="ORF">SAMN05444272_4514</name>
</gene>
<feature type="transmembrane region" description="Helical" evidence="2">
    <location>
        <begin position="52"/>
        <end position="71"/>
    </location>
</feature>
<feature type="transmembrane region" description="Helical" evidence="2">
    <location>
        <begin position="7"/>
        <end position="40"/>
    </location>
</feature>
<sequence>MKQPYSIYFSYAIVGCMCLVVGGFAGGIFTIGVDAIYWGAPVAENGQTRFQMVQAIVIGVGAIITLGFAGWRTHQTHKQTETANRQAEIANRQAEVANRNAETANRQAKNAVEQTKISRSNMQIDRFQKALEMIDAAKPIQTKLAGLRILETLANEDPELLGEQVPYCFMDFVIENTNEISKAYFTSGEDFEEKIRNRKSGTATSSDVIFALNAIFRLRDSDKNIKEIKYNLSGTCISRNVITNANLSDLIFTESWHDRFSIMNCNLTDTYFNFYGSGRIGPGCDISGAFIMTSPRWSMLQCYFDPDNPPRFLGIPSEQLRIARIDPITGEKTDDPNIKNQNSPIVLPPNFSGTASDAEEYFRTALELLDWVYLEEDLATLMEIFPISPRRA</sequence>
<dbReference type="EMBL" id="FRBW01000009">
    <property type="protein sequence ID" value="SHN18436.1"/>
    <property type="molecule type" value="Genomic_DNA"/>
</dbReference>
<evidence type="ECO:0000313" key="4">
    <source>
        <dbReference type="Proteomes" id="UP000186002"/>
    </source>
</evidence>
<keyword evidence="2" id="KW-0472">Membrane</keyword>
<dbReference type="STRING" id="735517.SAMN05444272_4514"/>
<keyword evidence="2" id="KW-1133">Transmembrane helix</keyword>
<evidence type="ECO:0000256" key="2">
    <source>
        <dbReference type="SAM" id="Phobius"/>
    </source>
</evidence>
<feature type="coiled-coil region" evidence="1">
    <location>
        <begin position="80"/>
        <end position="118"/>
    </location>
</feature>
<dbReference type="AlphaFoldDB" id="A0A1M7PMB3"/>
<organism evidence="3 4">
    <name type="scientific">Roseibium suaedae</name>
    <dbReference type="NCBI Taxonomy" id="735517"/>
    <lineage>
        <taxon>Bacteria</taxon>
        <taxon>Pseudomonadati</taxon>
        <taxon>Pseudomonadota</taxon>
        <taxon>Alphaproteobacteria</taxon>
        <taxon>Hyphomicrobiales</taxon>
        <taxon>Stappiaceae</taxon>
        <taxon>Roseibium</taxon>
    </lineage>
</organism>
<keyword evidence="2" id="KW-0812">Transmembrane</keyword>
<keyword evidence="1" id="KW-0175">Coiled coil</keyword>
<evidence type="ECO:0008006" key="5">
    <source>
        <dbReference type="Google" id="ProtNLM"/>
    </source>
</evidence>
<accession>A0A1M7PMB3</accession>
<protein>
    <recommendedName>
        <fullName evidence="5">Pentapeptide repeat-containing protein</fullName>
    </recommendedName>
</protein>
<dbReference type="PROSITE" id="PS51257">
    <property type="entry name" value="PROKAR_LIPOPROTEIN"/>
    <property type="match status" value="1"/>
</dbReference>
<keyword evidence="4" id="KW-1185">Reference proteome</keyword>